<evidence type="ECO:0000313" key="1">
    <source>
        <dbReference type="EMBL" id="KAK7200426.1"/>
    </source>
</evidence>
<name>A0AAW0F4S2_9TRYP</name>
<dbReference type="AlphaFoldDB" id="A0AAW0F4S2"/>
<reference evidence="1 2" key="1">
    <citation type="journal article" date="2021" name="MBio">
        <title>A New Model Trypanosomatid, Novymonas esmeraldas: Genomic Perception of Its 'Candidatus Pandoraea novymonadis' Endosymbiont.</title>
        <authorList>
            <person name="Zakharova A."/>
            <person name="Saura A."/>
            <person name="Butenko A."/>
            <person name="Podesvova L."/>
            <person name="Warmusova S."/>
            <person name="Kostygov A.Y."/>
            <person name="Nenarokova A."/>
            <person name="Lukes J."/>
            <person name="Opperdoes F.R."/>
            <person name="Yurchenko V."/>
        </authorList>
    </citation>
    <scope>NUCLEOTIDE SEQUENCE [LARGE SCALE GENOMIC DNA]</scope>
    <source>
        <strain evidence="1 2">E262AT.01</strain>
    </source>
</reference>
<sequence length="75" mass="7668">MAETAAAVERAEADGSSPTVVVPRGLTAAERRGLLMVVGVALFQEVPSNVVRGAIVGAASVALLYSQFSRPPKSS</sequence>
<gene>
    <name evidence="1" type="ORF">NESM_000096900</name>
</gene>
<dbReference type="Proteomes" id="UP001430356">
    <property type="component" value="Unassembled WGS sequence"/>
</dbReference>
<comment type="caution">
    <text evidence="1">The sequence shown here is derived from an EMBL/GenBank/DDBJ whole genome shotgun (WGS) entry which is preliminary data.</text>
</comment>
<proteinExistence type="predicted"/>
<evidence type="ECO:0000313" key="2">
    <source>
        <dbReference type="Proteomes" id="UP001430356"/>
    </source>
</evidence>
<protein>
    <submittedName>
        <fullName evidence="1">Uncharacterized protein</fullName>
    </submittedName>
</protein>
<keyword evidence="2" id="KW-1185">Reference proteome</keyword>
<organism evidence="1 2">
    <name type="scientific">Novymonas esmeraldas</name>
    <dbReference type="NCBI Taxonomy" id="1808958"/>
    <lineage>
        <taxon>Eukaryota</taxon>
        <taxon>Discoba</taxon>
        <taxon>Euglenozoa</taxon>
        <taxon>Kinetoplastea</taxon>
        <taxon>Metakinetoplastina</taxon>
        <taxon>Trypanosomatida</taxon>
        <taxon>Trypanosomatidae</taxon>
        <taxon>Novymonas</taxon>
    </lineage>
</organism>
<dbReference type="EMBL" id="JAECZO010000005">
    <property type="protein sequence ID" value="KAK7200426.1"/>
    <property type="molecule type" value="Genomic_DNA"/>
</dbReference>
<accession>A0AAW0F4S2</accession>